<dbReference type="GO" id="GO:0004497">
    <property type="term" value="F:monooxygenase activity"/>
    <property type="evidence" value="ECO:0007669"/>
    <property type="project" value="UniProtKB-KW"/>
</dbReference>
<dbReference type="OMA" id="LVYINAY"/>
<protein>
    <submittedName>
        <fullName evidence="16">Cytochrome P450 71A1-like</fullName>
    </submittedName>
</protein>
<evidence type="ECO:0000256" key="4">
    <source>
        <dbReference type="ARBA" id="ARBA00022617"/>
    </source>
</evidence>
<dbReference type="FunCoup" id="A0A1U8B139">
    <property type="interactions" value="901"/>
</dbReference>
<evidence type="ECO:0000256" key="3">
    <source>
        <dbReference type="ARBA" id="ARBA00010617"/>
    </source>
</evidence>
<dbReference type="KEGG" id="nnu:104608497"/>
<evidence type="ECO:0000256" key="14">
    <source>
        <dbReference type="SAM" id="Phobius"/>
    </source>
</evidence>
<dbReference type="AlphaFoldDB" id="A0A1U8B139"/>
<keyword evidence="5 14" id="KW-0812">Transmembrane</keyword>
<dbReference type="GeneID" id="104608497"/>
<dbReference type="InterPro" id="IPR001128">
    <property type="entry name" value="Cyt_P450"/>
</dbReference>
<evidence type="ECO:0000256" key="6">
    <source>
        <dbReference type="ARBA" id="ARBA00022723"/>
    </source>
</evidence>
<evidence type="ECO:0000256" key="13">
    <source>
        <dbReference type="RuleBase" id="RU000461"/>
    </source>
</evidence>
<dbReference type="PRINTS" id="PR00463">
    <property type="entry name" value="EP450I"/>
</dbReference>
<dbReference type="GO" id="GO:0020037">
    <property type="term" value="F:heme binding"/>
    <property type="evidence" value="ECO:0007669"/>
    <property type="project" value="InterPro"/>
</dbReference>
<evidence type="ECO:0000256" key="2">
    <source>
        <dbReference type="ARBA" id="ARBA00004167"/>
    </source>
</evidence>
<dbReference type="GO" id="GO:0016705">
    <property type="term" value="F:oxidoreductase activity, acting on paired donors, with incorporation or reduction of molecular oxygen"/>
    <property type="evidence" value="ECO:0007669"/>
    <property type="project" value="InterPro"/>
</dbReference>
<evidence type="ECO:0000256" key="11">
    <source>
        <dbReference type="ARBA" id="ARBA00023136"/>
    </source>
</evidence>
<dbReference type="InterPro" id="IPR036396">
    <property type="entry name" value="Cyt_P450_sf"/>
</dbReference>
<keyword evidence="15" id="KW-1185">Reference proteome</keyword>
<keyword evidence="11 14" id="KW-0472">Membrane</keyword>
<dbReference type="OrthoDB" id="2789670at2759"/>
<comment type="cofactor">
    <cofactor evidence="1 12">
        <name>heme</name>
        <dbReference type="ChEBI" id="CHEBI:30413"/>
    </cofactor>
</comment>
<evidence type="ECO:0000256" key="5">
    <source>
        <dbReference type="ARBA" id="ARBA00022692"/>
    </source>
</evidence>
<dbReference type="eggNOG" id="KOG0156">
    <property type="taxonomic scope" value="Eukaryota"/>
</dbReference>
<keyword evidence="8 13" id="KW-0560">Oxidoreductase</keyword>
<keyword evidence="4 12" id="KW-0349">Heme</keyword>
<dbReference type="SUPFAM" id="SSF48264">
    <property type="entry name" value="Cytochrome P450"/>
    <property type="match status" value="1"/>
</dbReference>
<dbReference type="GO" id="GO:0016020">
    <property type="term" value="C:membrane"/>
    <property type="evidence" value="ECO:0007669"/>
    <property type="project" value="UniProtKB-SubCell"/>
</dbReference>
<keyword evidence="7 14" id="KW-1133">Transmembrane helix</keyword>
<proteinExistence type="inferred from homology"/>
<comment type="similarity">
    <text evidence="3 13">Belongs to the cytochrome P450 family.</text>
</comment>
<evidence type="ECO:0000313" key="16">
    <source>
        <dbReference type="RefSeq" id="XP_010272814.1"/>
    </source>
</evidence>
<evidence type="ECO:0000256" key="12">
    <source>
        <dbReference type="PIRSR" id="PIRSR602401-1"/>
    </source>
</evidence>
<dbReference type="PROSITE" id="PS00086">
    <property type="entry name" value="CYTOCHROME_P450"/>
    <property type="match status" value="1"/>
</dbReference>
<keyword evidence="6 12" id="KW-0479">Metal-binding</keyword>
<dbReference type="PANTHER" id="PTHR47955">
    <property type="entry name" value="CYTOCHROME P450 FAMILY 71 PROTEIN"/>
    <property type="match status" value="1"/>
</dbReference>
<feature type="transmembrane region" description="Helical" evidence="14">
    <location>
        <begin position="12"/>
        <end position="32"/>
    </location>
</feature>
<evidence type="ECO:0000256" key="8">
    <source>
        <dbReference type="ARBA" id="ARBA00023002"/>
    </source>
</evidence>
<dbReference type="Proteomes" id="UP000189703">
    <property type="component" value="Unplaced"/>
</dbReference>
<dbReference type="FunFam" id="1.10.630.10:FF:000011">
    <property type="entry name" value="Cytochrome P450 83B1"/>
    <property type="match status" value="1"/>
</dbReference>
<dbReference type="InterPro" id="IPR002401">
    <property type="entry name" value="Cyt_P450_E_grp-I"/>
</dbReference>
<evidence type="ECO:0000256" key="7">
    <source>
        <dbReference type="ARBA" id="ARBA00022989"/>
    </source>
</evidence>
<evidence type="ECO:0000256" key="9">
    <source>
        <dbReference type="ARBA" id="ARBA00023004"/>
    </source>
</evidence>
<organism evidence="15 16">
    <name type="scientific">Nelumbo nucifera</name>
    <name type="common">Sacred lotus</name>
    <dbReference type="NCBI Taxonomy" id="4432"/>
    <lineage>
        <taxon>Eukaryota</taxon>
        <taxon>Viridiplantae</taxon>
        <taxon>Streptophyta</taxon>
        <taxon>Embryophyta</taxon>
        <taxon>Tracheophyta</taxon>
        <taxon>Spermatophyta</taxon>
        <taxon>Magnoliopsida</taxon>
        <taxon>Proteales</taxon>
        <taxon>Nelumbonaceae</taxon>
        <taxon>Nelumbo</taxon>
    </lineage>
</organism>
<dbReference type="GO" id="GO:0005506">
    <property type="term" value="F:iron ion binding"/>
    <property type="evidence" value="ECO:0007669"/>
    <property type="project" value="InterPro"/>
</dbReference>
<dbReference type="CDD" id="cd11072">
    <property type="entry name" value="CYP71-like"/>
    <property type="match status" value="1"/>
</dbReference>
<dbReference type="Pfam" id="PF00067">
    <property type="entry name" value="p450"/>
    <property type="match status" value="1"/>
</dbReference>
<comment type="subcellular location">
    <subcellularLocation>
        <location evidence="2">Membrane</location>
        <topology evidence="2">Single-pass membrane protein</topology>
    </subcellularLocation>
</comment>
<evidence type="ECO:0000256" key="10">
    <source>
        <dbReference type="ARBA" id="ARBA00023033"/>
    </source>
</evidence>
<dbReference type="InterPro" id="IPR017972">
    <property type="entry name" value="Cyt_P450_CS"/>
</dbReference>
<keyword evidence="10 13" id="KW-0503">Monooxygenase</keyword>
<sequence length="522" mass="59699">MLRQIPTVSVQTMLIFLCFLLVFTSFLLLLLLSRNNKDGASSRKGLLPPGPPRFPVIGNLHQLGKFSLHRALHELSRRYGPLMSLQLGCVSTVVVSSARMAREVLKTHDLQFADRPFLVSVQKLTYNGLDLTFSPYGEYWRELRKICIIGFFSIKRVQSFQSIREDEVSILIKSISQLADSSKLVNLSKMMFSTTSNIICGIAFGKNFHEEGCERSTFYGLLDEYQVSMGSFAFANYFPSLGWILDTLTGFNSRLERIFQGFDSFFRQVIEEHLDPKRLKHDRGDITDLLLQMHKDHTSEIDLTLDHIKAVMTDILLAGTDTTTATLVWAMTFLAKHPRVMEKAQEEVRNLIRNKQNISEYDLHQLHYLKCVVKETLRLQPAAPLLVPRESRKQCNLDGYKIHPKTQILVNAWTIGRDPEFWENPEEFRPERFINSSIDFKGQCFEYIPFGSGRRICPGINFGMVIVELVLANLLYSFDWELPPGIKTADIDMEELSGLTVHKKNALCLLASNYTEHCTSLL</sequence>
<dbReference type="RefSeq" id="XP_010272814.1">
    <property type="nucleotide sequence ID" value="XM_010274512.2"/>
</dbReference>
<feature type="binding site" description="axial binding residue" evidence="12">
    <location>
        <position position="457"/>
    </location>
    <ligand>
        <name>heme</name>
        <dbReference type="ChEBI" id="CHEBI:30413"/>
    </ligand>
    <ligandPart>
        <name>Fe</name>
        <dbReference type="ChEBI" id="CHEBI:18248"/>
    </ligandPart>
</feature>
<dbReference type="PANTHER" id="PTHR47955:SF22">
    <property type="entry name" value="CYTOCHROME P450 83B1-LIKE"/>
    <property type="match status" value="1"/>
</dbReference>
<dbReference type="InParanoid" id="A0A1U8B139"/>
<reference evidence="16" key="1">
    <citation type="submission" date="2025-08" db="UniProtKB">
        <authorList>
            <consortium name="RefSeq"/>
        </authorList>
    </citation>
    <scope>IDENTIFICATION</scope>
</reference>
<evidence type="ECO:0000313" key="15">
    <source>
        <dbReference type="Proteomes" id="UP000189703"/>
    </source>
</evidence>
<evidence type="ECO:0000256" key="1">
    <source>
        <dbReference type="ARBA" id="ARBA00001971"/>
    </source>
</evidence>
<accession>A0A1U8B139</accession>
<keyword evidence="9 12" id="KW-0408">Iron</keyword>
<dbReference type="Gene3D" id="1.10.630.10">
    <property type="entry name" value="Cytochrome P450"/>
    <property type="match status" value="1"/>
</dbReference>
<gene>
    <name evidence="16" type="primary">LOC104608497</name>
</gene>
<dbReference type="PRINTS" id="PR00385">
    <property type="entry name" value="P450"/>
</dbReference>
<name>A0A1U8B139_NELNU</name>